<organism evidence="2 3">
    <name type="scientific">Zhengella mangrovi</name>
    <dbReference type="NCBI Taxonomy" id="1982044"/>
    <lineage>
        <taxon>Bacteria</taxon>
        <taxon>Pseudomonadati</taxon>
        <taxon>Pseudomonadota</taxon>
        <taxon>Alphaproteobacteria</taxon>
        <taxon>Hyphomicrobiales</taxon>
        <taxon>Notoacmeibacteraceae</taxon>
        <taxon>Zhengella</taxon>
    </lineage>
</organism>
<evidence type="ECO:0008006" key="4">
    <source>
        <dbReference type="Google" id="ProtNLM"/>
    </source>
</evidence>
<evidence type="ECO:0000313" key="3">
    <source>
        <dbReference type="Proteomes" id="UP000221168"/>
    </source>
</evidence>
<dbReference type="Pfam" id="PF12570">
    <property type="entry name" value="DUF3750"/>
    <property type="match status" value="1"/>
</dbReference>
<reference evidence="2 3" key="1">
    <citation type="submission" date="2017-10" db="EMBL/GenBank/DDBJ databases">
        <title>Sedimentibacterium mangrovi gen. nov., sp. nov., a novel member of family Phyllobacteriacea isolated from mangrove sediment.</title>
        <authorList>
            <person name="Liao H."/>
            <person name="Tian Y."/>
        </authorList>
    </citation>
    <scope>NUCLEOTIDE SEQUENCE [LARGE SCALE GENOMIC DNA]</scope>
    <source>
        <strain evidence="2 3">X9-2-2</strain>
    </source>
</reference>
<feature type="signal peptide" evidence="1">
    <location>
        <begin position="1"/>
        <end position="23"/>
    </location>
</feature>
<dbReference type="Proteomes" id="UP000221168">
    <property type="component" value="Unassembled WGS sequence"/>
</dbReference>
<dbReference type="EMBL" id="PDVP01000018">
    <property type="protein sequence ID" value="PHP65178.1"/>
    <property type="molecule type" value="Genomic_DNA"/>
</dbReference>
<evidence type="ECO:0000313" key="2">
    <source>
        <dbReference type="EMBL" id="PHP65178.1"/>
    </source>
</evidence>
<gene>
    <name evidence="2" type="ORF">CSC94_20735</name>
</gene>
<comment type="caution">
    <text evidence="2">The sequence shown here is derived from an EMBL/GenBank/DDBJ whole genome shotgun (WGS) entry which is preliminary data.</text>
</comment>
<keyword evidence="3" id="KW-1185">Reference proteome</keyword>
<dbReference type="InterPro" id="IPR022224">
    <property type="entry name" value="DUF3750"/>
</dbReference>
<keyword evidence="1" id="KW-0732">Signal</keyword>
<sequence length="245" mass="26345">MKSIKRLAALFAILFLLPSLASAAWWVTTERPGSWRQADWSASGVLPPAASLKEPVIHIMAARTGGLKGALAVHSWIVTYDPTDGHYNRYDKVGWGLPVRRNAYPADGRWYSNTPFIVKTVRGAEAARLIPKVEAAIAAYPYNFRGGYTIWPGPNSNSFVAFVLRRVPDLGAVLPANAVGRDWRPGFISFDHAPGWTDVHVSLGGVIGLAAGLNSGLEIQVLGLVAGVDVMRPGLKIPAIGRVGL</sequence>
<accession>A0A2G1QIZ1</accession>
<protein>
    <recommendedName>
        <fullName evidence="4">DUF3750 domain-containing protein</fullName>
    </recommendedName>
</protein>
<dbReference type="RefSeq" id="WP_099308324.1">
    <property type="nucleotide sequence ID" value="NZ_PDVP01000018.1"/>
</dbReference>
<dbReference type="OrthoDB" id="199084at2"/>
<feature type="chain" id="PRO_5013854414" description="DUF3750 domain-containing protein" evidence="1">
    <location>
        <begin position="24"/>
        <end position="245"/>
    </location>
</feature>
<name>A0A2G1QIZ1_9HYPH</name>
<evidence type="ECO:0000256" key="1">
    <source>
        <dbReference type="SAM" id="SignalP"/>
    </source>
</evidence>
<dbReference type="AlphaFoldDB" id="A0A2G1QIZ1"/>
<proteinExistence type="predicted"/>